<dbReference type="PANTHER" id="PTHR31147:SF66">
    <property type="entry name" value="OS05G0315700 PROTEIN"/>
    <property type="match status" value="1"/>
</dbReference>
<dbReference type="InterPro" id="IPR023213">
    <property type="entry name" value="CAT-like_dom_sf"/>
</dbReference>
<dbReference type="GO" id="GO:0016740">
    <property type="term" value="F:transferase activity"/>
    <property type="evidence" value="ECO:0007669"/>
    <property type="project" value="UniProtKB-KW"/>
</dbReference>
<comment type="similarity">
    <text evidence="1">Belongs to the plant acyltransferase family.</text>
</comment>
<comment type="caution">
    <text evidence="3">The sequence shown here is derived from an EMBL/GenBank/DDBJ whole genome shotgun (WGS) entry which is preliminary data.</text>
</comment>
<keyword evidence="4" id="KW-1185">Reference proteome</keyword>
<dbReference type="InterPro" id="IPR050898">
    <property type="entry name" value="Plant_acyltransferase"/>
</dbReference>
<organism evidence="3 4">
    <name type="scientific">Ambrosia artemisiifolia</name>
    <name type="common">Common ragweed</name>
    <dbReference type="NCBI Taxonomy" id="4212"/>
    <lineage>
        <taxon>Eukaryota</taxon>
        <taxon>Viridiplantae</taxon>
        <taxon>Streptophyta</taxon>
        <taxon>Embryophyta</taxon>
        <taxon>Tracheophyta</taxon>
        <taxon>Spermatophyta</taxon>
        <taxon>Magnoliopsida</taxon>
        <taxon>eudicotyledons</taxon>
        <taxon>Gunneridae</taxon>
        <taxon>Pentapetalae</taxon>
        <taxon>asterids</taxon>
        <taxon>campanulids</taxon>
        <taxon>Asterales</taxon>
        <taxon>Asteraceae</taxon>
        <taxon>Asteroideae</taxon>
        <taxon>Heliantheae alliance</taxon>
        <taxon>Heliantheae</taxon>
        <taxon>Ambrosia</taxon>
    </lineage>
</organism>
<dbReference type="Gene3D" id="3.30.559.10">
    <property type="entry name" value="Chloramphenicol acetyltransferase-like domain"/>
    <property type="match status" value="2"/>
</dbReference>
<reference evidence="3" key="1">
    <citation type="submission" date="2022-06" db="EMBL/GenBank/DDBJ databases">
        <title>Uncovering the hologenomic basis of an extraordinary plant invasion.</title>
        <authorList>
            <person name="Bieker V.C."/>
            <person name="Martin M.D."/>
            <person name="Gilbert T."/>
            <person name="Hodgins K."/>
            <person name="Battlay P."/>
            <person name="Petersen B."/>
            <person name="Wilson J."/>
        </authorList>
    </citation>
    <scope>NUCLEOTIDE SEQUENCE</scope>
    <source>
        <strain evidence="3">AA19_3_7</strain>
        <tissue evidence="3">Leaf</tissue>
    </source>
</reference>
<evidence type="ECO:0000256" key="2">
    <source>
        <dbReference type="ARBA" id="ARBA00022679"/>
    </source>
</evidence>
<evidence type="ECO:0008006" key="5">
    <source>
        <dbReference type="Google" id="ProtNLM"/>
    </source>
</evidence>
<dbReference type="AlphaFoldDB" id="A0AAD5CKT4"/>
<evidence type="ECO:0000256" key="1">
    <source>
        <dbReference type="ARBA" id="ARBA00009861"/>
    </source>
</evidence>
<evidence type="ECO:0000313" key="3">
    <source>
        <dbReference type="EMBL" id="KAI7742356.1"/>
    </source>
</evidence>
<evidence type="ECO:0000313" key="4">
    <source>
        <dbReference type="Proteomes" id="UP001206925"/>
    </source>
</evidence>
<proteinExistence type="inferred from homology"/>
<keyword evidence="2" id="KW-0808">Transferase</keyword>
<accession>A0AAD5CKT4</accession>
<name>A0AAD5CKT4_AMBAR</name>
<dbReference type="Pfam" id="PF02458">
    <property type="entry name" value="Transferase"/>
    <property type="match status" value="1"/>
</dbReference>
<dbReference type="EMBL" id="JAMZMK010008018">
    <property type="protein sequence ID" value="KAI7742356.1"/>
    <property type="molecule type" value="Genomic_DNA"/>
</dbReference>
<sequence>MAETNNIPLTFTVRRRAPELIAPSEPTPRELKPLSDIDDQEVLRCHVMVIFFYRGHPKMRHKNPASVIREALAKLLVFYYPFAGRLKEGPFGKLVVDCSGEGVLFIEGEADGTLDQFGDAFYPPLPCMEELLYDVPGSSGILDSPLLLIQVTRLLCGGFIFAIRFNHTATDGAGLAHFLFGLSVIARGGTSPPFPPVWQRELLCSSNRPPMIFTRHEYDQLEDTKGTLIALEDMVHKSVFFTTTHISTLRRLVPIHLQSCSTFELLTACLWRCRTIALQRDPEDEMPVIWTVNARKMFNPPLPKGYYGNTLAFPIAISTARDLCTKPLGYALELVMKTKYNVTKEHIRSIYDLTSTTGWPHYTSIRTYLVTDLTGVGFDALDFGWGKPAYGGPARGAVGIIPTLTTPYAPYTNSKGECGILISFSLPSGVMDKFIKEINNMLEQGKINDVLMEHKSPTLSKL</sequence>
<dbReference type="Proteomes" id="UP001206925">
    <property type="component" value="Unassembled WGS sequence"/>
</dbReference>
<protein>
    <recommendedName>
        <fullName evidence="5">Benzyl alcohol O-benzoyltransferase</fullName>
    </recommendedName>
</protein>
<gene>
    <name evidence="3" type="ORF">M8C21_005978</name>
</gene>
<dbReference type="PANTHER" id="PTHR31147">
    <property type="entry name" value="ACYL TRANSFERASE 4"/>
    <property type="match status" value="1"/>
</dbReference>